<feature type="transmembrane region" description="Helical" evidence="1">
    <location>
        <begin position="47"/>
        <end position="68"/>
    </location>
</feature>
<name>A0A7Y4JW60_9BACT</name>
<keyword evidence="1" id="KW-0812">Transmembrane</keyword>
<keyword evidence="3" id="KW-0418">Kinase</keyword>
<protein>
    <submittedName>
        <fullName evidence="3">Histidine kinase</fullName>
    </submittedName>
</protein>
<dbReference type="GO" id="GO:0016020">
    <property type="term" value="C:membrane"/>
    <property type="evidence" value="ECO:0007669"/>
    <property type="project" value="InterPro"/>
</dbReference>
<dbReference type="GO" id="GO:0000155">
    <property type="term" value="F:phosphorelay sensor kinase activity"/>
    <property type="evidence" value="ECO:0007669"/>
    <property type="project" value="InterPro"/>
</dbReference>
<keyword evidence="3" id="KW-0808">Transferase</keyword>
<gene>
    <name evidence="3" type="ORF">HNS30_24870</name>
</gene>
<organism evidence="3 4">
    <name type="scientific">Corallococcus exercitus</name>
    <dbReference type="NCBI Taxonomy" id="2316736"/>
    <lineage>
        <taxon>Bacteria</taxon>
        <taxon>Pseudomonadati</taxon>
        <taxon>Myxococcota</taxon>
        <taxon>Myxococcia</taxon>
        <taxon>Myxococcales</taxon>
        <taxon>Cystobacterineae</taxon>
        <taxon>Myxococcaceae</taxon>
        <taxon>Corallococcus</taxon>
    </lineage>
</organism>
<dbReference type="PANTHER" id="PTHR34220">
    <property type="entry name" value="SENSOR HISTIDINE KINASE YPDA"/>
    <property type="match status" value="1"/>
</dbReference>
<dbReference type="AlphaFoldDB" id="A0A7Y4JW60"/>
<dbReference type="InterPro" id="IPR036890">
    <property type="entry name" value="HATPase_C_sf"/>
</dbReference>
<sequence>MVVMALPALGEGHAAAYRALYLVAYLVWCLPLTALQRAFWRRRTPGWASALALLATTYALSLVNNALGVLMTQVAGWGLSPSFRWTNLFGGLDGCWLALIAFCAIHAVVAYYAELKHEQGRREAALLLARDAELRALRYQLHPHFLFNTLNAISTLVAEERGREACHMLSRLGDFLRATLDGVDGHEVALADELALTETYLEIERVRLGERLALKWSVGPNVLDALVPYLLLQPLVENAIRHGIALRSQPGRLEIQLMRQGDRLHVRVGNDGAREQASLAEEARHPSRVGLRNVSERLAKLYPGNHSLEARPRDDGGYDVALDLPFREGVAPGREEAAA</sequence>
<evidence type="ECO:0000259" key="2">
    <source>
        <dbReference type="Pfam" id="PF06580"/>
    </source>
</evidence>
<feature type="transmembrane region" description="Helical" evidence="1">
    <location>
        <begin position="88"/>
        <end position="113"/>
    </location>
</feature>
<dbReference type="InterPro" id="IPR010559">
    <property type="entry name" value="Sig_transdc_His_kin_internal"/>
</dbReference>
<keyword evidence="1" id="KW-0472">Membrane</keyword>
<feature type="domain" description="Signal transduction histidine kinase internal region" evidence="2">
    <location>
        <begin position="132"/>
        <end position="212"/>
    </location>
</feature>
<comment type="caution">
    <text evidence="3">The sequence shown here is derived from an EMBL/GenBank/DDBJ whole genome shotgun (WGS) entry which is preliminary data.</text>
</comment>
<evidence type="ECO:0000313" key="4">
    <source>
        <dbReference type="Proteomes" id="UP000528460"/>
    </source>
</evidence>
<reference evidence="3 4" key="1">
    <citation type="submission" date="2020-05" db="EMBL/GenBank/DDBJ databases">
        <authorList>
            <person name="Whitworth D."/>
        </authorList>
    </citation>
    <scope>NUCLEOTIDE SEQUENCE [LARGE SCALE GENOMIC DNA]</scope>
    <source>
        <strain evidence="3 4">CA046A</strain>
    </source>
</reference>
<feature type="transmembrane region" description="Helical" evidence="1">
    <location>
        <begin position="15"/>
        <end position="35"/>
    </location>
</feature>
<dbReference type="Pfam" id="PF06580">
    <property type="entry name" value="His_kinase"/>
    <property type="match status" value="1"/>
</dbReference>
<keyword evidence="1" id="KW-1133">Transmembrane helix</keyword>
<dbReference type="SUPFAM" id="SSF55874">
    <property type="entry name" value="ATPase domain of HSP90 chaperone/DNA topoisomerase II/histidine kinase"/>
    <property type="match status" value="1"/>
</dbReference>
<accession>A0A7Y4JW60</accession>
<evidence type="ECO:0000256" key="1">
    <source>
        <dbReference type="SAM" id="Phobius"/>
    </source>
</evidence>
<dbReference type="Proteomes" id="UP000528460">
    <property type="component" value="Unassembled WGS sequence"/>
</dbReference>
<dbReference type="EMBL" id="JABFJW010000219">
    <property type="protein sequence ID" value="NOK12276.1"/>
    <property type="molecule type" value="Genomic_DNA"/>
</dbReference>
<proteinExistence type="predicted"/>
<evidence type="ECO:0000313" key="3">
    <source>
        <dbReference type="EMBL" id="NOK12276.1"/>
    </source>
</evidence>
<dbReference type="PANTHER" id="PTHR34220:SF7">
    <property type="entry name" value="SENSOR HISTIDINE KINASE YPDA"/>
    <property type="match status" value="1"/>
</dbReference>
<dbReference type="InterPro" id="IPR050640">
    <property type="entry name" value="Bact_2-comp_sensor_kinase"/>
</dbReference>
<dbReference type="Gene3D" id="3.30.565.10">
    <property type="entry name" value="Histidine kinase-like ATPase, C-terminal domain"/>
    <property type="match status" value="1"/>
</dbReference>